<dbReference type="InterPro" id="IPR051719">
    <property type="entry name" value="CASTOR_mTORC1"/>
</dbReference>
<dbReference type="PANTHER" id="PTHR31131">
    <property type="entry name" value="CHROMOSOME 1, WHOLE GENOME SHOTGUN SEQUENCE"/>
    <property type="match status" value="1"/>
</dbReference>
<dbReference type="InterPro" id="IPR045865">
    <property type="entry name" value="ACT-like_dom_sf"/>
</dbReference>
<feature type="compositionally biased region" description="Polar residues" evidence="1">
    <location>
        <begin position="236"/>
        <end position="247"/>
    </location>
</feature>
<feature type="domain" description="CASTOR ACT" evidence="2">
    <location>
        <begin position="47"/>
        <end position="108"/>
    </location>
</feature>
<evidence type="ECO:0000313" key="4">
    <source>
        <dbReference type="Proteomes" id="UP000193648"/>
    </source>
</evidence>
<dbReference type="GO" id="GO:0046394">
    <property type="term" value="P:carboxylic acid biosynthetic process"/>
    <property type="evidence" value="ECO:0007669"/>
    <property type="project" value="UniProtKB-ARBA"/>
</dbReference>
<dbReference type="EMBL" id="MCFF01000092">
    <property type="protein sequence ID" value="ORY93708.1"/>
    <property type="molecule type" value="Genomic_DNA"/>
</dbReference>
<feature type="compositionally biased region" description="Polar residues" evidence="1">
    <location>
        <begin position="332"/>
        <end position="350"/>
    </location>
</feature>
<dbReference type="AlphaFoldDB" id="A0A1Y2G510"/>
<accession>A0A1Y2G510</accession>
<feature type="domain" description="CASTOR ACT" evidence="2">
    <location>
        <begin position="483"/>
        <end position="545"/>
    </location>
</feature>
<dbReference type="Proteomes" id="UP000193648">
    <property type="component" value="Unassembled WGS sequence"/>
</dbReference>
<dbReference type="OrthoDB" id="58529at2759"/>
<dbReference type="RefSeq" id="XP_021875203.1">
    <property type="nucleotide sequence ID" value="XM_022020176.1"/>
</dbReference>
<feature type="compositionally biased region" description="Low complexity" evidence="1">
    <location>
        <begin position="181"/>
        <end position="199"/>
    </location>
</feature>
<keyword evidence="4" id="KW-1185">Reference proteome</keyword>
<organism evidence="3 4">
    <name type="scientific">Lobosporangium transversale</name>
    <dbReference type="NCBI Taxonomy" id="64571"/>
    <lineage>
        <taxon>Eukaryota</taxon>
        <taxon>Fungi</taxon>
        <taxon>Fungi incertae sedis</taxon>
        <taxon>Mucoromycota</taxon>
        <taxon>Mortierellomycotina</taxon>
        <taxon>Mortierellomycetes</taxon>
        <taxon>Mortierellales</taxon>
        <taxon>Mortierellaceae</taxon>
        <taxon>Lobosporangium</taxon>
    </lineage>
</organism>
<dbReference type="Gene3D" id="3.30.2130.10">
    <property type="entry name" value="VC0802-like"/>
    <property type="match status" value="2"/>
</dbReference>
<dbReference type="InParanoid" id="A0A1Y2G510"/>
<protein>
    <recommendedName>
        <fullName evidence="2">CASTOR ACT domain-containing protein</fullName>
    </recommendedName>
</protein>
<dbReference type="Pfam" id="PF13840">
    <property type="entry name" value="ACT_7"/>
    <property type="match status" value="2"/>
</dbReference>
<feature type="compositionally biased region" description="Gly residues" evidence="1">
    <location>
        <begin position="254"/>
        <end position="273"/>
    </location>
</feature>
<dbReference type="PANTHER" id="PTHR31131:SF6">
    <property type="entry name" value="CASTOR ACT DOMAIN-CONTAINING PROTEIN"/>
    <property type="match status" value="1"/>
</dbReference>
<dbReference type="GO" id="GO:0006520">
    <property type="term" value="P:amino acid metabolic process"/>
    <property type="evidence" value="ECO:0007669"/>
    <property type="project" value="UniProtKB-ARBA"/>
</dbReference>
<evidence type="ECO:0000259" key="2">
    <source>
        <dbReference type="Pfam" id="PF13840"/>
    </source>
</evidence>
<dbReference type="GeneID" id="33562020"/>
<feature type="region of interest" description="Disordered" evidence="1">
    <location>
        <begin position="224"/>
        <end position="350"/>
    </location>
</feature>
<reference evidence="3 4" key="1">
    <citation type="submission" date="2016-07" db="EMBL/GenBank/DDBJ databases">
        <title>Pervasive Adenine N6-methylation of Active Genes in Fungi.</title>
        <authorList>
            <consortium name="DOE Joint Genome Institute"/>
            <person name="Mondo S.J."/>
            <person name="Dannebaum R.O."/>
            <person name="Kuo R.C."/>
            <person name="Labutti K."/>
            <person name="Haridas S."/>
            <person name="Kuo A."/>
            <person name="Salamov A."/>
            <person name="Ahrendt S.R."/>
            <person name="Lipzen A."/>
            <person name="Sullivan W."/>
            <person name="Andreopoulos W.B."/>
            <person name="Clum A."/>
            <person name="Lindquist E."/>
            <person name="Daum C."/>
            <person name="Ramamoorthy G.K."/>
            <person name="Gryganskyi A."/>
            <person name="Culley D."/>
            <person name="Magnuson J.K."/>
            <person name="James T.Y."/>
            <person name="O'Malley M.A."/>
            <person name="Stajich J.E."/>
            <person name="Spatafora J.W."/>
            <person name="Visel A."/>
            <person name="Grigoriev I.V."/>
        </authorList>
    </citation>
    <scope>NUCLEOTIDE SEQUENCE [LARGE SCALE GENOMIC DNA]</scope>
    <source>
        <strain evidence="3 4">NRRL 3116</strain>
    </source>
</reference>
<gene>
    <name evidence="3" type="ORF">BCR41DRAFT_250018</name>
</gene>
<proteinExistence type="predicted"/>
<evidence type="ECO:0000256" key="1">
    <source>
        <dbReference type="SAM" id="MobiDB-lite"/>
    </source>
</evidence>
<comment type="caution">
    <text evidence="3">The sequence shown here is derived from an EMBL/GenBank/DDBJ whole genome shotgun (WGS) entry which is preliminary data.</text>
</comment>
<name>A0A1Y2G510_9FUNG</name>
<feature type="region of interest" description="Disordered" evidence="1">
    <location>
        <begin position="181"/>
        <end position="209"/>
    </location>
</feature>
<evidence type="ECO:0000313" key="3">
    <source>
        <dbReference type="EMBL" id="ORY93708.1"/>
    </source>
</evidence>
<dbReference type="SUPFAM" id="SSF55021">
    <property type="entry name" value="ACT-like"/>
    <property type="match status" value="1"/>
</dbReference>
<dbReference type="InterPro" id="IPR027795">
    <property type="entry name" value="CASTOR_ACT_dom"/>
</dbReference>
<sequence>MAYSYSCSRDTLFSFTQNALELAIIADMNVITDEFLSLKLEGMMVTEDVFCAFMVDDPDGIDNSGRRINELSALLSRNGISIFYLSTRITDFILVKEKRIRSVLPAIRSLFSLSVDSDCDISSGYHSRGFSSESEQGSFPGSSFTSMNSFLHRPSSPSSSRFQSLHYQYPTQNGSYIASSFQNQQQQQQYGSSLGSSYSRPSPGITIPFGRRPNYAYYHHSSSRVGSGGFSGAPGRQNSDSDTSSLDGLNGTESGAGKGGKSSGGSGTIGNGYGVMSDSYSQSSFTHHHHNQQYSNREHQQRGRQNSIAESSFGEGIGRYFPKRHHHHGPSSYDSLDSIPNQATPNVGTRSVSANDNIMFPLLTPINNSFPSFGSFPSLGLMQETLEEQEEREAKIKEQIRKSCPRSVTDDKLIMAGLSLDYQSEWAVTLLKVFFYPEELPGLSSAPKSRFISFTTTDEGASLIAGQEVLSQFEDHMLNKSSSETMLRCIQVDLSRFGLDTFGLVYSMSNPLVDQDVNLLCMSTSRTANVLVYDSDLQKSLRILSMAG</sequence>